<dbReference type="Proteomes" id="UP001283361">
    <property type="component" value="Unassembled WGS sequence"/>
</dbReference>
<evidence type="ECO:0000259" key="2">
    <source>
        <dbReference type="Pfam" id="PF15797"/>
    </source>
</evidence>
<feature type="region of interest" description="Disordered" evidence="1">
    <location>
        <begin position="370"/>
        <end position="403"/>
    </location>
</feature>
<gene>
    <name evidence="3" type="ORF">RRG08_000592</name>
</gene>
<dbReference type="Pfam" id="PF15797">
    <property type="entry name" value="DUF4706"/>
    <property type="match status" value="1"/>
</dbReference>
<accession>A0AAE0Y8L7</accession>
<protein>
    <recommendedName>
        <fullName evidence="2">DUF4706 domain-containing protein</fullName>
    </recommendedName>
</protein>
<feature type="compositionally biased region" description="Basic residues" evidence="1">
    <location>
        <begin position="261"/>
        <end position="274"/>
    </location>
</feature>
<comment type="caution">
    <text evidence="3">The sequence shown here is derived from an EMBL/GenBank/DDBJ whole genome shotgun (WGS) entry which is preliminary data.</text>
</comment>
<sequence length="494" mass="55660">MADTETIAIDDDEPVDLTANVFKYFCRTNYMNRSILSQQKIFKKHLEEQWENFPPERRDALLDLLSVDEEVRKNYSDVIGSDYQSAIYGSSQVKNNDAGFKVVEESFPRLRINSGQKINVDFENELWTWRDEHSGPFSWMSRSQQDLTLEDLEPENILKPQPKQLRVDLEVEGSVKKAEAQFTHPCNSWCHDIIEDFKKHQAEIVLTPSPSLDFHENIRASSSIEEVNPAFVGSVDDLSAQSSPEKENSPEKGGKRESSNKKSKKMDHGRKSPSPKKAIIRSGSFKKSPAKKSDRGKDEKLIMKGEESFVAEAYCNPVMESEWSNFVGDQCNIPITDAPEVQIIDRGGETSADISAASPYRGDQVQLIQDDEESPAQPRIVLPSNSAMTPDYSDWSAESTPDHKTHLLKGLQSPAHQFHKNVSGPMTDFNQPSVFTSGEKGHKDRDNNTATSLDQSEELLRVVMEGSDIHVTSGEVEKRDSKIPSTGFDFLDNW</sequence>
<proteinExistence type="predicted"/>
<reference evidence="3" key="1">
    <citation type="journal article" date="2023" name="G3 (Bethesda)">
        <title>A reference genome for the long-term kleptoplast-retaining sea slug Elysia crispata morphotype clarki.</title>
        <authorList>
            <person name="Eastman K.E."/>
            <person name="Pendleton A.L."/>
            <person name="Shaikh M.A."/>
            <person name="Suttiyut T."/>
            <person name="Ogas R."/>
            <person name="Tomko P."/>
            <person name="Gavelis G."/>
            <person name="Widhalm J.R."/>
            <person name="Wisecaver J.H."/>
        </authorList>
    </citation>
    <scope>NUCLEOTIDE SEQUENCE</scope>
    <source>
        <strain evidence="3">ECLA1</strain>
    </source>
</reference>
<feature type="compositionally biased region" description="Basic and acidic residues" evidence="1">
    <location>
        <begin position="291"/>
        <end position="300"/>
    </location>
</feature>
<dbReference type="PANTHER" id="PTHR34394:SF1">
    <property type="entry name" value="SIMILAR TO RIKEN CDNA 2310022B05"/>
    <property type="match status" value="1"/>
</dbReference>
<evidence type="ECO:0000256" key="1">
    <source>
        <dbReference type="SAM" id="MobiDB-lite"/>
    </source>
</evidence>
<feature type="region of interest" description="Disordered" evidence="1">
    <location>
        <begin position="235"/>
        <end position="300"/>
    </location>
</feature>
<dbReference type="EMBL" id="JAWDGP010006684">
    <property type="protein sequence ID" value="KAK3736842.1"/>
    <property type="molecule type" value="Genomic_DNA"/>
</dbReference>
<dbReference type="PANTHER" id="PTHR34394">
    <property type="entry name" value="SIMILAR TO RIKEN CDNA 2310022B05"/>
    <property type="match status" value="1"/>
</dbReference>
<feature type="compositionally biased region" description="Basic and acidic residues" evidence="1">
    <location>
        <begin position="244"/>
        <end position="260"/>
    </location>
</feature>
<organism evidence="3 4">
    <name type="scientific">Elysia crispata</name>
    <name type="common">lettuce slug</name>
    <dbReference type="NCBI Taxonomy" id="231223"/>
    <lineage>
        <taxon>Eukaryota</taxon>
        <taxon>Metazoa</taxon>
        <taxon>Spiralia</taxon>
        <taxon>Lophotrochozoa</taxon>
        <taxon>Mollusca</taxon>
        <taxon>Gastropoda</taxon>
        <taxon>Heterobranchia</taxon>
        <taxon>Euthyneura</taxon>
        <taxon>Panpulmonata</taxon>
        <taxon>Sacoglossa</taxon>
        <taxon>Placobranchoidea</taxon>
        <taxon>Plakobranchidae</taxon>
        <taxon>Elysia</taxon>
    </lineage>
</organism>
<feature type="region of interest" description="Disordered" evidence="1">
    <location>
        <begin position="417"/>
        <end position="456"/>
    </location>
</feature>
<name>A0AAE0Y8L7_9GAST</name>
<keyword evidence="4" id="KW-1185">Reference proteome</keyword>
<dbReference type="AlphaFoldDB" id="A0AAE0Y8L7"/>
<feature type="domain" description="DUF4706" evidence="2">
    <location>
        <begin position="23"/>
        <end position="147"/>
    </location>
</feature>
<evidence type="ECO:0000313" key="4">
    <source>
        <dbReference type="Proteomes" id="UP001283361"/>
    </source>
</evidence>
<evidence type="ECO:0000313" key="3">
    <source>
        <dbReference type="EMBL" id="KAK3736842.1"/>
    </source>
</evidence>
<dbReference type="InterPro" id="IPR031600">
    <property type="entry name" value="DUF4706"/>
</dbReference>